<name>A0A7J9B500_9ROSI</name>
<keyword evidence="2" id="KW-1185">Reference proteome</keyword>
<evidence type="ECO:0008006" key="3">
    <source>
        <dbReference type="Google" id="ProtNLM"/>
    </source>
</evidence>
<proteinExistence type="predicted"/>
<evidence type="ECO:0000313" key="2">
    <source>
        <dbReference type="Proteomes" id="UP000593574"/>
    </source>
</evidence>
<protein>
    <recommendedName>
        <fullName evidence="3">RNase H type-1 domain-containing protein</fullName>
    </recommendedName>
</protein>
<gene>
    <name evidence="1" type="ORF">Golax_025332</name>
</gene>
<dbReference type="EMBL" id="JABEZV010449416">
    <property type="protein sequence ID" value="MBA0731368.1"/>
    <property type="molecule type" value="Genomic_DNA"/>
</dbReference>
<reference evidence="1 2" key="1">
    <citation type="journal article" date="2019" name="Genome Biol. Evol.">
        <title>Insights into the evolution of the New World diploid cottons (Gossypium, subgenus Houzingenia) based on genome sequencing.</title>
        <authorList>
            <person name="Grover C.E."/>
            <person name="Arick M.A. 2nd"/>
            <person name="Thrash A."/>
            <person name="Conover J.L."/>
            <person name="Sanders W.S."/>
            <person name="Peterson D.G."/>
            <person name="Frelichowski J.E."/>
            <person name="Scheffler J.A."/>
            <person name="Scheffler B.E."/>
            <person name="Wendel J.F."/>
        </authorList>
    </citation>
    <scope>NUCLEOTIDE SEQUENCE [LARGE SCALE GENOMIC DNA]</scope>
    <source>
        <strain evidence="1">4</strain>
        <tissue evidence="1">Leaf</tissue>
    </source>
</reference>
<dbReference type="Proteomes" id="UP000593574">
    <property type="component" value="Unassembled WGS sequence"/>
</dbReference>
<organism evidence="1 2">
    <name type="scientific">Gossypium laxum</name>
    <dbReference type="NCBI Taxonomy" id="34288"/>
    <lineage>
        <taxon>Eukaryota</taxon>
        <taxon>Viridiplantae</taxon>
        <taxon>Streptophyta</taxon>
        <taxon>Embryophyta</taxon>
        <taxon>Tracheophyta</taxon>
        <taxon>Spermatophyta</taxon>
        <taxon>Magnoliopsida</taxon>
        <taxon>eudicotyledons</taxon>
        <taxon>Gunneridae</taxon>
        <taxon>Pentapetalae</taxon>
        <taxon>rosids</taxon>
        <taxon>malvids</taxon>
        <taxon>Malvales</taxon>
        <taxon>Malvaceae</taxon>
        <taxon>Malvoideae</taxon>
        <taxon>Gossypium</taxon>
    </lineage>
</organism>
<comment type="caution">
    <text evidence="1">The sequence shown here is derived from an EMBL/GenBank/DDBJ whole genome shotgun (WGS) entry which is preliminary data.</text>
</comment>
<sequence>MKLGFNIVTNENALWVQVLRSKYRMKEMMPASILRSKCSFLWKALSKISNISPLIQHIPSNVNLEAHCKINEVVKGEGVWNLDLFRIWLSEDLFPIVGQDNITIPTRKTHSENKRCPSITTYQAGDWILGYNHYLGKCSMFEAELWGILDGLTILNDRRYERVLIHIYSMEVLKTIEYRQSEDNRVVDGIAKLTFDNKEGVLIFEE</sequence>
<feature type="non-terminal residue" evidence="1">
    <location>
        <position position="206"/>
    </location>
</feature>
<accession>A0A7J9B500</accession>
<dbReference type="AlphaFoldDB" id="A0A7J9B500"/>
<evidence type="ECO:0000313" key="1">
    <source>
        <dbReference type="EMBL" id="MBA0731368.1"/>
    </source>
</evidence>